<dbReference type="EMBL" id="FZOF01000022">
    <property type="protein sequence ID" value="SNT37145.1"/>
    <property type="molecule type" value="Genomic_DNA"/>
</dbReference>
<proteinExistence type="inferred from homology"/>
<feature type="domain" description="Thioesterase" evidence="3">
    <location>
        <begin position="48"/>
        <end position="122"/>
    </location>
</feature>
<dbReference type="SUPFAM" id="SSF54637">
    <property type="entry name" value="Thioesterase/thiol ester dehydrase-isomerase"/>
    <property type="match status" value="1"/>
</dbReference>
<gene>
    <name evidence="4" type="ORF">SAMN05216252_122127</name>
</gene>
<dbReference type="Proteomes" id="UP000198280">
    <property type="component" value="Unassembled WGS sequence"/>
</dbReference>
<evidence type="ECO:0000256" key="2">
    <source>
        <dbReference type="ARBA" id="ARBA00022801"/>
    </source>
</evidence>
<dbReference type="PANTHER" id="PTHR43240:SF5">
    <property type="entry name" value="1,4-DIHYDROXY-2-NAPHTHOYL-COA THIOESTERASE 1"/>
    <property type="match status" value="1"/>
</dbReference>
<name>A0A239M3D6_9ACTN</name>
<dbReference type="PANTHER" id="PTHR43240">
    <property type="entry name" value="1,4-DIHYDROXY-2-NAPHTHOYL-COA THIOESTERASE 1"/>
    <property type="match status" value="1"/>
</dbReference>
<dbReference type="RefSeq" id="WP_089227376.1">
    <property type="nucleotide sequence ID" value="NZ_FZOF01000022.1"/>
</dbReference>
<dbReference type="NCBIfam" id="TIGR00369">
    <property type="entry name" value="unchar_dom_1"/>
    <property type="match status" value="1"/>
</dbReference>
<dbReference type="OrthoDB" id="9798208at2"/>
<dbReference type="InterPro" id="IPR003736">
    <property type="entry name" value="PAAI_dom"/>
</dbReference>
<protein>
    <submittedName>
        <fullName evidence="4">Uncharacterized domain 1-containing protein</fullName>
    </submittedName>
</protein>
<evidence type="ECO:0000256" key="1">
    <source>
        <dbReference type="ARBA" id="ARBA00008324"/>
    </source>
</evidence>
<organism evidence="4 5">
    <name type="scientific">Actinacidiphila glaucinigra</name>
    <dbReference type="NCBI Taxonomy" id="235986"/>
    <lineage>
        <taxon>Bacteria</taxon>
        <taxon>Bacillati</taxon>
        <taxon>Actinomycetota</taxon>
        <taxon>Actinomycetes</taxon>
        <taxon>Kitasatosporales</taxon>
        <taxon>Streptomycetaceae</taxon>
        <taxon>Actinacidiphila</taxon>
    </lineage>
</organism>
<dbReference type="InterPro" id="IPR029069">
    <property type="entry name" value="HotDog_dom_sf"/>
</dbReference>
<dbReference type="CDD" id="cd03443">
    <property type="entry name" value="PaaI_thioesterase"/>
    <property type="match status" value="1"/>
</dbReference>
<dbReference type="GO" id="GO:0061522">
    <property type="term" value="F:1,4-dihydroxy-2-naphthoyl-CoA thioesterase activity"/>
    <property type="evidence" value="ECO:0007669"/>
    <property type="project" value="TreeGrafter"/>
</dbReference>
<accession>A0A239M3D6</accession>
<sequence>MTETTEPDLDPEAAGAFLRAVGLHYDKISAQEVTAHLEATEEHHTPWGITHGGLYSTVIESVASVGASYAVRSEGRFAVGVGNQTDFLLPYVRGRLDVRGTPLQQGRSLQLWLAVITDAAGRPIARGQVRLFNRSLPV</sequence>
<keyword evidence="5" id="KW-1185">Reference proteome</keyword>
<dbReference type="Pfam" id="PF03061">
    <property type="entry name" value="4HBT"/>
    <property type="match status" value="1"/>
</dbReference>
<evidence type="ECO:0000313" key="5">
    <source>
        <dbReference type="Proteomes" id="UP000198280"/>
    </source>
</evidence>
<evidence type="ECO:0000259" key="3">
    <source>
        <dbReference type="Pfam" id="PF03061"/>
    </source>
</evidence>
<evidence type="ECO:0000313" key="4">
    <source>
        <dbReference type="EMBL" id="SNT37145.1"/>
    </source>
</evidence>
<reference evidence="4 5" key="1">
    <citation type="submission" date="2017-06" db="EMBL/GenBank/DDBJ databases">
        <authorList>
            <person name="Kim H.J."/>
            <person name="Triplett B.A."/>
        </authorList>
    </citation>
    <scope>NUCLEOTIDE SEQUENCE [LARGE SCALE GENOMIC DNA]</scope>
    <source>
        <strain evidence="4 5">CGMCC 4.1858</strain>
    </source>
</reference>
<dbReference type="Gene3D" id="3.10.129.10">
    <property type="entry name" value="Hotdog Thioesterase"/>
    <property type="match status" value="1"/>
</dbReference>
<comment type="similarity">
    <text evidence="1">Belongs to the thioesterase PaaI family.</text>
</comment>
<dbReference type="AlphaFoldDB" id="A0A239M3D6"/>
<dbReference type="InterPro" id="IPR006683">
    <property type="entry name" value="Thioestr_dom"/>
</dbReference>
<keyword evidence="2" id="KW-0378">Hydrolase</keyword>
<dbReference type="GO" id="GO:0005829">
    <property type="term" value="C:cytosol"/>
    <property type="evidence" value="ECO:0007669"/>
    <property type="project" value="TreeGrafter"/>
</dbReference>